<proteinExistence type="predicted"/>
<evidence type="ECO:0000313" key="1">
    <source>
        <dbReference type="EMBL" id="GCB70715.1"/>
    </source>
</evidence>
<protein>
    <submittedName>
        <fullName evidence="1">Uncharacterized protein</fullName>
    </submittedName>
</protein>
<keyword evidence="2" id="KW-1185">Reference proteome</keyword>
<reference evidence="1 2" key="1">
    <citation type="journal article" date="2018" name="Nat. Ecol. Evol.">
        <title>Shark genomes provide insights into elasmobranch evolution and the origin of vertebrates.</title>
        <authorList>
            <person name="Hara Y"/>
            <person name="Yamaguchi K"/>
            <person name="Onimaru K"/>
            <person name="Kadota M"/>
            <person name="Koyanagi M"/>
            <person name="Keeley SD"/>
            <person name="Tatsumi K"/>
            <person name="Tanaka K"/>
            <person name="Motone F"/>
            <person name="Kageyama Y"/>
            <person name="Nozu R"/>
            <person name="Adachi N"/>
            <person name="Nishimura O"/>
            <person name="Nakagawa R"/>
            <person name="Tanegashima C"/>
            <person name="Kiyatake I"/>
            <person name="Matsumoto R"/>
            <person name="Murakumo K"/>
            <person name="Nishida K"/>
            <person name="Terakita A"/>
            <person name="Kuratani S"/>
            <person name="Sato K"/>
            <person name="Hyodo S Kuraku.S."/>
        </authorList>
    </citation>
    <scope>NUCLEOTIDE SEQUENCE [LARGE SCALE GENOMIC DNA]</scope>
</reference>
<evidence type="ECO:0000313" key="2">
    <source>
        <dbReference type="Proteomes" id="UP000288216"/>
    </source>
</evidence>
<dbReference type="EMBL" id="BFAA01004761">
    <property type="protein sequence ID" value="GCB70715.1"/>
    <property type="molecule type" value="Genomic_DNA"/>
</dbReference>
<sequence>MLKSTVVQKMFCTKQLCSVNSASVLTLNCLQRKTYLTLQLERTYVCESSLFSSRYVLEQVERQIVKWSRVGCV</sequence>
<name>A0A401PC68_SCYTO</name>
<gene>
    <name evidence="1" type="ORF">scyTo_0010839</name>
</gene>
<dbReference type="AlphaFoldDB" id="A0A401PC68"/>
<accession>A0A401PC68</accession>
<dbReference type="Proteomes" id="UP000288216">
    <property type="component" value="Unassembled WGS sequence"/>
</dbReference>
<comment type="caution">
    <text evidence="1">The sequence shown here is derived from an EMBL/GenBank/DDBJ whole genome shotgun (WGS) entry which is preliminary data.</text>
</comment>
<organism evidence="1 2">
    <name type="scientific">Scyliorhinus torazame</name>
    <name type="common">Cloudy catshark</name>
    <name type="synonym">Catulus torazame</name>
    <dbReference type="NCBI Taxonomy" id="75743"/>
    <lineage>
        <taxon>Eukaryota</taxon>
        <taxon>Metazoa</taxon>
        <taxon>Chordata</taxon>
        <taxon>Craniata</taxon>
        <taxon>Vertebrata</taxon>
        <taxon>Chondrichthyes</taxon>
        <taxon>Elasmobranchii</taxon>
        <taxon>Galeomorphii</taxon>
        <taxon>Galeoidea</taxon>
        <taxon>Carcharhiniformes</taxon>
        <taxon>Scyliorhinidae</taxon>
        <taxon>Scyliorhinus</taxon>
    </lineage>
</organism>